<reference evidence="1 2" key="1">
    <citation type="journal article" date="2021" name="Commun. Biol.">
        <title>The genome of Shorea leprosula (Dipterocarpaceae) highlights the ecological relevance of drought in aseasonal tropical rainforests.</title>
        <authorList>
            <person name="Ng K.K.S."/>
            <person name="Kobayashi M.J."/>
            <person name="Fawcett J.A."/>
            <person name="Hatakeyama M."/>
            <person name="Paape T."/>
            <person name="Ng C.H."/>
            <person name="Ang C.C."/>
            <person name="Tnah L.H."/>
            <person name="Lee C.T."/>
            <person name="Nishiyama T."/>
            <person name="Sese J."/>
            <person name="O'Brien M.J."/>
            <person name="Copetti D."/>
            <person name="Mohd Noor M.I."/>
            <person name="Ong R.C."/>
            <person name="Putra M."/>
            <person name="Sireger I.Z."/>
            <person name="Indrioko S."/>
            <person name="Kosugi Y."/>
            <person name="Izuno A."/>
            <person name="Isagi Y."/>
            <person name="Lee S.L."/>
            <person name="Shimizu K.K."/>
        </authorList>
    </citation>
    <scope>NUCLEOTIDE SEQUENCE [LARGE SCALE GENOMIC DNA]</scope>
    <source>
        <strain evidence="1">214</strain>
    </source>
</reference>
<accession>A0AAV5HMJ6</accession>
<organism evidence="1 2">
    <name type="scientific">Rubroshorea leprosula</name>
    <dbReference type="NCBI Taxonomy" id="152421"/>
    <lineage>
        <taxon>Eukaryota</taxon>
        <taxon>Viridiplantae</taxon>
        <taxon>Streptophyta</taxon>
        <taxon>Embryophyta</taxon>
        <taxon>Tracheophyta</taxon>
        <taxon>Spermatophyta</taxon>
        <taxon>Magnoliopsida</taxon>
        <taxon>eudicotyledons</taxon>
        <taxon>Gunneridae</taxon>
        <taxon>Pentapetalae</taxon>
        <taxon>rosids</taxon>
        <taxon>malvids</taxon>
        <taxon>Malvales</taxon>
        <taxon>Dipterocarpaceae</taxon>
        <taxon>Rubroshorea</taxon>
    </lineage>
</organism>
<evidence type="ECO:0000313" key="2">
    <source>
        <dbReference type="Proteomes" id="UP001054252"/>
    </source>
</evidence>
<proteinExistence type="predicted"/>
<gene>
    <name evidence="1" type="ORF">SLEP1_g2754</name>
</gene>
<dbReference type="AlphaFoldDB" id="A0AAV5HMJ6"/>
<protein>
    <submittedName>
        <fullName evidence="1">Uncharacterized protein</fullName>
    </submittedName>
</protein>
<evidence type="ECO:0000313" key="1">
    <source>
        <dbReference type="EMBL" id="GKU88496.1"/>
    </source>
</evidence>
<dbReference type="Proteomes" id="UP001054252">
    <property type="component" value="Unassembled WGS sequence"/>
</dbReference>
<name>A0AAV5HMJ6_9ROSI</name>
<sequence>MQSIERQSWYNSPKQGTTCHWLIAMPPSCFTYMIASFSS</sequence>
<keyword evidence="2" id="KW-1185">Reference proteome</keyword>
<dbReference type="EMBL" id="BPVZ01000002">
    <property type="protein sequence ID" value="GKU88496.1"/>
    <property type="molecule type" value="Genomic_DNA"/>
</dbReference>
<comment type="caution">
    <text evidence="1">The sequence shown here is derived from an EMBL/GenBank/DDBJ whole genome shotgun (WGS) entry which is preliminary data.</text>
</comment>